<organism evidence="2">
    <name type="scientific">Opuntia streptacantha</name>
    <name type="common">Prickly pear cactus</name>
    <name type="synonym">Opuntia cardona</name>
    <dbReference type="NCBI Taxonomy" id="393608"/>
    <lineage>
        <taxon>Eukaryota</taxon>
        <taxon>Viridiplantae</taxon>
        <taxon>Streptophyta</taxon>
        <taxon>Embryophyta</taxon>
        <taxon>Tracheophyta</taxon>
        <taxon>Spermatophyta</taxon>
        <taxon>Magnoliopsida</taxon>
        <taxon>eudicotyledons</taxon>
        <taxon>Gunneridae</taxon>
        <taxon>Pentapetalae</taxon>
        <taxon>Caryophyllales</taxon>
        <taxon>Cactineae</taxon>
        <taxon>Cactaceae</taxon>
        <taxon>Opuntioideae</taxon>
        <taxon>Opuntia</taxon>
    </lineage>
</organism>
<evidence type="ECO:0000256" key="1">
    <source>
        <dbReference type="SAM" id="MobiDB-lite"/>
    </source>
</evidence>
<dbReference type="AlphaFoldDB" id="A0A7C9DZH8"/>
<feature type="region of interest" description="Disordered" evidence="1">
    <location>
        <begin position="45"/>
        <end position="76"/>
    </location>
</feature>
<evidence type="ECO:0000313" key="2">
    <source>
        <dbReference type="EMBL" id="MBA4651925.1"/>
    </source>
</evidence>
<sequence>MEYDRSDDSLIEEMIKQQKLMRAFSSKHTTNPSCGMILMDNQNNNNNDQNLFDASQFSNSTSTMRPSSMFWDEMGSVGSSSGKRFHQMQADQTAGSSGADGNASIVAILNQIPQGNSPLLVGGSIGGDGVLGAPYQVSGPGVWNS</sequence>
<reference evidence="2" key="1">
    <citation type="journal article" date="2013" name="J. Plant Res.">
        <title>Effect of fungi and light on seed germination of three Opuntia species from semiarid lands of central Mexico.</title>
        <authorList>
            <person name="Delgado-Sanchez P."/>
            <person name="Jimenez-Bremont J.F."/>
            <person name="Guerrero-Gonzalez Mde L."/>
            <person name="Flores J."/>
        </authorList>
    </citation>
    <scope>NUCLEOTIDE SEQUENCE</scope>
    <source>
        <tissue evidence="2">Cladode</tissue>
    </source>
</reference>
<proteinExistence type="predicted"/>
<reference evidence="2" key="2">
    <citation type="submission" date="2020-07" db="EMBL/GenBank/DDBJ databases">
        <authorList>
            <person name="Vera ALvarez R."/>
            <person name="Arias-Moreno D.M."/>
            <person name="Jimenez-Jacinto V."/>
            <person name="Jimenez-Bremont J.F."/>
            <person name="Swaminathan K."/>
            <person name="Moose S.P."/>
            <person name="Guerrero-Gonzalez M.L."/>
            <person name="Marino-Ramirez L."/>
            <person name="Landsman D."/>
            <person name="Rodriguez-Kessler M."/>
            <person name="Delgado-Sanchez P."/>
        </authorList>
    </citation>
    <scope>NUCLEOTIDE SEQUENCE</scope>
    <source>
        <tissue evidence="2">Cladode</tissue>
    </source>
</reference>
<feature type="region of interest" description="Disordered" evidence="1">
    <location>
        <begin position="81"/>
        <end position="100"/>
    </location>
</feature>
<dbReference type="EMBL" id="GISG01172111">
    <property type="protein sequence ID" value="MBA4651925.1"/>
    <property type="molecule type" value="Transcribed_RNA"/>
</dbReference>
<feature type="compositionally biased region" description="Polar residues" evidence="1">
    <location>
        <begin position="52"/>
        <end position="66"/>
    </location>
</feature>
<accession>A0A7C9DZH8</accession>
<name>A0A7C9DZH8_OPUST</name>
<protein>
    <submittedName>
        <fullName evidence="2">Uncharacterized protein</fullName>
    </submittedName>
</protein>